<name>A0A0F9DYV9_9ZZZZ</name>
<reference evidence="1" key="1">
    <citation type="journal article" date="2015" name="Nature">
        <title>Complex archaea that bridge the gap between prokaryotes and eukaryotes.</title>
        <authorList>
            <person name="Spang A."/>
            <person name="Saw J.H."/>
            <person name="Jorgensen S.L."/>
            <person name="Zaremba-Niedzwiedzka K."/>
            <person name="Martijn J."/>
            <person name="Lind A.E."/>
            <person name="van Eijk R."/>
            <person name="Schleper C."/>
            <person name="Guy L."/>
            <person name="Ettema T.J."/>
        </authorList>
    </citation>
    <scope>NUCLEOTIDE SEQUENCE</scope>
</reference>
<accession>A0A0F9DYV9</accession>
<dbReference type="AlphaFoldDB" id="A0A0F9DYV9"/>
<evidence type="ECO:0000313" key="1">
    <source>
        <dbReference type="EMBL" id="KKL58991.1"/>
    </source>
</evidence>
<gene>
    <name evidence="1" type="ORF">LCGC14_2219810</name>
</gene>
<protein>
    <submittedName>
        <fullName evidence="1">Uncharacterized protein</fullName>
    </submittedName>
</protein>
<dbReference type="EMBL" id="LAZR01029635">
    <property type="protein sequence ID" value="KKL58991.1"/>
    <property type="molecule type" value="Genomic_DNA"/>
</dbReference>
<sequence>MKKSKHLRLIRKDQEIKVSFVADGTKVIGQPKNPLDPITILEDKINLRYYGTYRMGLLDKEIKIYLRQMARGTKYSKYSTSQLIRKFHTIAGCNTMAIAPTGESLMYRHDVSRFADKMFCGIPTYFD</sequence>
<comment type="caution">
    <text evidence="1">The sequence shown here is derived from an EMBL/GenBank/DDBJ whole genome shotgun (WGS) entry which is preliminary data.</text>
</comment>
<organism evidence="1">
    <name type="scientific">marine sediment metagenome</name>
    <dbReference type="NCBI Taxonomy" id="412755"/>
    <lineage>
        <taxon>unclassified sequences</taxon>
        <taxon>metagenomes</taxon>
        <taxon>ecological metagenomes</taxon>
    </lineage>
</organism>
<proteinExistence type="predicted"/>